<feature type="region of interest" description="Disordered" evidence="1">
    <location>
        <begin position="19"/>
        <end position="38"/>
    </location>
</feature>
<name>A0A9J5XNN9_SOLCO</name>
<dbReference type="EMBL" id="JACXVP010000008">
    <property type="protein sequence ID" value="KAG5589841.1"/>
    <property type="molecule type" value="Genomic_DNA"/>
</dbReference>
<evidence type="ECO:0000313" key="3">
    <source>
        <dbReference type="EMBL" id="KAG5589841.1"/>
    </source>
</evidence>
<keyword evidence="2" id="KW-0472">Membrane</keyword>
<evidence type="ECO:0000256" key="1">
    <source>
        <dbReference type="SAM" id="MobiDB-lite"/>
    </source>
</evidence>
<keyword evidence="2" id="KW-1133">Transmembrane helix</keyword>
<evidence type="ECO:0000256" key="2">
    <source>
        <dbReference type="SAM" id="Phobius"/>
    </source>
</evidence>
<dbReference type="Proteomes" id="UP000824120">
    <property type="component" value="Chromosome 8"/>
</dbReference>
<keyword evidence="4" id="KW-1185">Reference proteome</keyword>
<gene>
    <name evidence="3" type="ORF">H5410_040355</name>
</gene>
<evidence type="ECO:0008006" key="5">
    <source>
        <dbReference type="Google" id="ProtNLM"/>
    </source>
</evidence>
<accession>A0A9J5XNN9</accession>
<keyword evidence="2" id="KW-0812">Transmembrane</keyword>
<dbReference type="OrthoDB" id="675983at2759"/>
<organism evidence="3 4">
    <name type="scientific">Solanum commersonii</name>
    <name type="common">Commerson's wild potato</name>
    <name type="synonym">Commerson's nightshade</name>
    <dbReference type="NCBI Taxonomy" id="4109"/>
    <lineage>
        <taxon>Eukaryota</taxon>
        <taxon>Viridiplantae</taxon>
        <taxon>Streptophyta</taxon>
        <taxon>Embryophyta</taxon>
        <taxon>Tracheophyta</taxon>
        <taxon>Spermatophyta</taxon>
        <taxon>Magnoliopsida</taxon>
        <taxon>eudicotyledons</taxon>
        <taxon>Gunneridae</taxon>
        <taxon>Pentapetalae</taxon>
        <taxon>asterids</taxon>
        <taxon>lamiids</taxon>
        <taxon>Solanales</taxon>
        <taxon>Solanaceae</taxon>
        <taxon>Solanoideae</taxon>
        <taxon>Solaneae</taxon>
        <taxon>Solanum</taxon>
    </lineage>
</organism>
<feature type="transmembrane region" description="Helical" evidence="2">
    <location>
        <begin position="67"/>
        <end position="94"/>
    </location>
</feature>
<sequence>MKAEGYLLSLKMLNKNNNENISAPKRVSNVGGSQDENNCSTKTSSLRLRFKNSCLRKKRRIYKLRNWFINSILFKIASLFEAIVIVSTLAFFLFSYGSESGLA</sequence>
<comment type="caution">
    <text evidence="3">The sequence shown here is derived from an EMBL/GenBank/DDBJ whole genome shotgun (WGS) entry which is preliminary data.</text>
</comment>
<evidence type="ECO:0000313" key="4">
    <source>
        <dbReference type="Proteomes" id="UP000824120"/>
    </source>
</evidence>
<protein>
    <recommendedName>
        <fullName evidence="5">Avr9/Cf-9 rapidly elicited protein 180</fullName>
    </recommendedName>
</protein>
<proteinExistence type="predicted"/>
<reference evidence="3 4" key="1">
    <citation type="submission" date="2020-09" db="EMBL/GenBank/DDBJ databases">
        <title>De no assembly of potato wild relative species, Solanum commersonii.</title>
        <authorList>
            <person name="Cho K."/>
        </authorList>
    </citation>
    <scope>NUCLEOTIDE SEQUENCE [LARGE SCALE GENOMIC DNA]</scope>
    <source>
        <strain evidence="3">LZ3.2</strain>
        <tissue evidence="3">Leaf</tissue>
    </source>
</reference>
<dbReference type="AlphaFoldDB" id="A0A9J5XNN9"/>